<reference evidence="8 9" key="1">
    <citation type="submission" date="2019-05" db="EMBL/GenBank/DDBJ databases">
        <authorList>
            <person name="Qu J.-H."/>
        </authorList>
    </citation>
    <scope>NUCLEOTIDE SEQUENCE [LARGE SCALE GENOMIC DNA]</scope>
    <source>
        <strain evidence="8 9">T17</strain>
    </source>
</reference>
<keyword evidence="6" id="KW-0694">RNA-binding</keyword>
<gene>
    <name evidence="8" type="ORF">FEN17_21510</name>
</gene>
<protein>
    <submittedName>
        <fullName evidence="8">Type II toxin-antitoxin system HicA family toxin</fullName>
    </submittedName>
</protein>
<proteinExistence type="inferred from homology"/>
<evidence type="ECO:0000313" key="9">
    <source>
        <dbReference type="Proteomes" id="UP000306402"/>
    </source>
</evidence>
<evidence type="ECO:0000256" key="7">
    <source>
        <dbReference type="ARBA" id="ARBA00023016"/>
    </source>
</evidence>
<evidence type="ECO:0000256" key="3">
    <source>
        <dbReference type="ARBA" id="ARBA00022722"/>
    </source>
</evidence>
<evidence type="ECO:0000313" key="8">
    <source>
        <dbReference type="EMBL" id="TLU99156.1"/>
    </source>
</evidence>
<dbReference type="Pfam" id="PF07927">
    <property type="entry name" value="HicA_toxin"/>
    <property type="match status" value="1"/>
</dbReference>
<evidence type="ECO:0000256" key="2">
    <source>
        <dbReference type="ARBA" id="ARBA00022649"/>
    </source>
</evidence>
<dbReference type="GO" id="GO:0016787">
    <property type="term" value="F:hydrolase activity"/>
    <property type="evidence" value="ECO:0007669"/>
    <property type="project" value="UniProtKB-KW"/>
</dbReference>
<dbReference type="Proteomes" id="UP000306402">
    <property type="component" value="Unassembled WGS sequence"/>
</dbReference>
<keyword evidence="4" id="KW-0255">Endonuclease</keyword>
<organism evidence="8 9">
    <name type="scientific">Dyadobacter luticola</name>
    <dbReference type="NCBI Taxonomy" id="1979387"/>
    <lineage>
        <taxon>Bacteria</taxon>
        <taxon>Pseudomonadati</taxon>
        <taxon>Bacteroidota</taxon>
        <taxon>Cytophagia</taxon>
        <taxon>Cytophagales</taxon>
        <taxon>Spirosomataceae</taxon>
        <taxon>Dyadobacter</taxon>
    </lineage>
</organism>
<dbReference type="AlphaFoldDB" id="A0A5R9KST8"/>
<keyword evidence="3" id="KW-0540">Nuclease</keyword>
<dbReference type="OrthoDB" id="9798547at2"/>
<dbReference type="InterPro" id="IPR012933">
    <property type="entry name" value="HicA_mRNA_interferase"/>
</dbReference>
<dbReference type="Gene3D" id="3.30.920.30">
    <property type="entry name" value="Hypothetical protein"/>
    <property type="match status" value="1"/>
</dbReference>
<sequence length="61" mass="6964">MNAKQLIRLLEENGWEEVRSRGSHKIFKHPGRAETIPVAFHGSKDIPVRTLNKILKMSGLK</sequence>
<keyword evidence="5" id="KW-0378">Hydrolase</keyword>
<dbReference type="GO" id="GO:0003729">
    <property type="term" value="F:mRNA binding"/>
    <property type="evidence" value="ECO:0007669"/>
    <property type="project" value="InterPro"/>
</dbReference>
<name>A0A5R9KST8_9BACT</name>
<keyword evidence="7" id="KW-0346">Stress response</keyword>
<evidence type="ECO:0000256" key="6">
    <source>
        <dbReference type="ARBA" id="ARBA00022884"/>
    </source>
</evidence>
<accession>A0A5R9KST8</accession>
<comment type="caution">
    <text evidence="8">The sequence shown here is derived from an EMBL/GenBank/DDBJ whole genome shotgun (WGS) entry which is preliminary data.</text>
</comment>
<dbReference type="InterPro" id="IPR038570">
    <property type="entry name" value="HicA_sf"/>
</dbReference>
<keyword evidence="2" id="KW-1277">Toxin-antitoxin system</keyword>
<dbReference type="SUPFAM" id="SSF54786">
    <property type="entry name" value="YcfA/nrd intein domain"/>
    <property type="match status" value="1"/>
</dbReference>
<dbReference type="EMBL" id="VCEJ01000005">
    <property type="protein sequence ID" value="TLU99156.1"/>
    <property type="molecule type" value="Genomic_DNA"/>
</dbReference>
<dbReference type="RefSeq" id="WP_138367447.1">
    <property type="nucleotide sequence ID" value="NZ_VCEJ01000005.1"/>
</dbReference>
<evidence type="ECO:0000256" key="5">
    <source>
        <dbReference type="ARBA" id="ARBA00022801"/>
    </source>
</evidence>
<keyword evidence="9" id="KW-1185">Reference proteome</keyword>
<evidence type="ECO:0000256" key="1">
    <source>
        <dbReference type="ARBA" id="ARBA00006620"/>
    </source>
</evidence>
<evidence type="ECO:0000256" key="4">
    <source>
        <dbReference type="ARBA" id="ARBA00022759"/>
    </source>
</evidence>
<dbReference type="GO" id="GO:0004519">
    <property type="term" value="F:endonuclease activity"/>
    <property type="evidence" value="ECO:0007669"/>
    <property type="project" value="UniProtKB-KW"/>
</dbReference>
<comment type="similarity">
    <text evidence="1">Belongs to the HicA mRNA interferase family.</text>
</comment>